<reference evidence="1 2" key="1">
    <citation type="journal article" date="2024" name="Genome Biol. Evol.">
        <title>Chromosome-level genome assembly of the viviparous eelpout Zoarces viviparus.</title>
        <authorList>
            <person name="Fuhrmann N."/>
            <person name="Brasseur M.V."/>
            <person name="Bakowski C.E."/>
            <person name="Podsiadlowski L."/>
            <person name="Prost S."/>
            <person name="Krehenwinkel H."/>
            <person name="Mayer C."/>
        </authorList>
    </citation>
    <scope>NUCLEOTIDE SEQUENCE [LARGE SCALE GENOMIC DNA]</scope>
    <source>
        <strain evidence="1">NO-MEL_2022_Ind0_liver</strain>
    </source>
</reference>
<dbReference type="PANTHER" id="PTHR13333">
    <property type="entry name" value="M-AAA PROTEASE-INTERACTING PROTEIN 1, MITOCHONDRIAL"/>
    <property type="match status" value="1"/>
</dbReference>
<comment type="caution">
    <text evidence="1">The sequence shown here is derived from an EMBL/GenBank/DDBJ whole genome shotgun (WGS) entry which is preliminary data.</text>
</comment>
<dbReference type="GO" id="GO:0005743">
    <property type="term" value="C:mitochondrial inner membrane"/>
    <property type="evidence" value="ECO:0007669"/>
    <property type="project" value="TreeGrafter"/>
</dbReference>
<dbReference type="EMBL" id="JBCEZU010000597">
    <property type="protein sequence ID" value="KAK9514290.1"/>
    <property type="molecule type" value="Genomic_DNA"/>
</dbReference>
<keyword evidence="2" id="KW-1185">Reference proteome</keyword>
<dbReference type="GO" id="GO:0043022">
    <property type="term" value="F:ribosome binding"/>
    <property type="evidence" value="ECO:0007669"/>
    <property type="project" value="TreeGrafter"/>
</dbReference>
<dbReference type="Proteomes" id="UP001488805">
    <property type="component" value="Unassembled WGS sequence"/>
</dbReference>
<dbReference type="PANTHER" id="PTHR13333:SF7">
    <property type="entry name" value="M-AAA PROTEASE-INTERACTING PROTEIN 1, MITOCHONDRIAL"/>
    <property type="match status" value="1"/>
</dbReference>
<evidence type="ECO:0000313" key="1">
    <source>
        <dbReference type="EMBL" id="KAK9514290.1"/>
    </source>
</evidence>
<sequence>MGFWLLSTYEGPDDPEGTKIFKVASSDDGGPRRRIVTAVYEFHRELTSGASPDWTVTTVSHRHRKLAE</sequence>
<evidence type="ECO:0000313" key="2">
    <source>
        <dbReference type="Proteomes" id="UP001488805"/>
    </source>
</evidence>
<name>A0AAW1DXR8_ZOAVI</name>
<evidence type="ECO:0008006" key="3">
    <source>
        <dbReference type="Google" id="ProtNLM"/>
    </source>
</evidence>
<protein>
    <recommendedName>
        <fullName evidence="3">START domain-containing protein</fullName>
    </recommendedName>
</protein>
<organism evidence="1 2">
    <name type="scientific">Zoarces viviparus</name>
    <name type="common">Viviparous eelpout</name>
    <name type="synonym">Blennius viviparus</name>
    <dbReference type="NCBI Taxonomy" id="48416"/>
    <lineage>
        <taxon>Eukaryota</taxon>
        <taxon>Metazoa</taxon>
        <taxon>Chordata</taxon>
        <taxon>Craniata</taxon>
        <taxon>Vertebrata</taxon>
        <taxon>Euteleostomi</taxon>
        <taxon>Actinopterygii</taxon>
        <taxon>Neopterygii</taxon>
        <taxon>Teleostei</taxon>
        <taxon>Neoteleostei</taxon>
        <taxon>Acanthomorphata</taxon>
        <taxon>Eupercaria</taxon>
        <taxon>Perciformes</taxon>
        <taxon>Cottioidei</taxon>
        <taxon>Zoarcales</taxon>
        <taxon>Zoarcidae</taxon>
        <taxon>Zoarcinae</taxon>
        <taxon>Zoarces</taxon>
    </lineage>
</organism>
<accession>A0AAW1DXR8</accession>
<gene>
    <name evidence="1" type="ORF">VZT92_027766</name>
</gene>
<dbReference type="GO" id="GO:0032979">
    <property type="term" value="P:protein insertion into mitochondrial inner membrane from matrix"/>
    <property type="evidence" value="ECO:0007669"/>
    <property type="project" value="TreeGrafter"/>
</dbReference>
<proteinExistence type="predicted"/>
<dbReference type="AlphaFoldDB" id="A0AAW1DXR8"/>